<evidence type="ECO:0000256" key="1">
    <source>
        <dbReference type="ARBA" id="ARBA00001933"/>
    </source>
</evidence>
<dbReference type="Gene3D" id="3.40.640.10">
    <property type="entry name" value="Type I PLP-dependent aspartate aminotransferase-like (Major domain)"/>
    <property type="match status" value="1"/>
</dbReference>
<evidence type="ECO:0000256" key="2">
    <source>
        <dbReference type="ARBA" id="ARBA00005038"/>
    </source>
</evidence>
<dbReference type="PIRSF" id="PIRSF001434">
    <property type="entry name" value="CGS"/>
    <property type="match status" value="1"/>
</dbReference>
<accession>A0A1B6LWI6</accession>
<dbReference type="FunFam" id="3.40.640.10:FF:000009">
    <property type="entry name" value="Cystathionine gamma-synthase homolog"/>
    <property type="match status" value="1"/>
</dbReference>
<dbReference type="PANTHER" id="PTHR11808:SF15">
    <property type="entry name" value="CYSTATHIONINE GAMMA-LYASE"/>
    <property type="match status" value="1"/>
</dbReference>
<sequence length="403" mass="44551">MAVENGYLHKKDIHFSTKAIHVGSEAEQWTSMSVVPPISLSTTFKQEGPAQFKQYEYSRSGNPNRTCLQRCLAALDDAKHGLCFASGLGATTALVSLLQAGDHILSVDDIYGGTGRYFRNIAARFNISTSFVCAVDPDKFCSHIQPNTKMVWMESPTNPLMKIFDIPRLVSLVKARNKDIIFVVDNTFLTSYFQKPLALGADVVIYSVTKYINGHSDVVMGAVTLNNDELHERLKFNQNATGIVPSPFDCYLVMRSLKTLKLRMDQHMKSSLAVGAFLEAHPLIEKVLHPGLPSHPQHEVAKRIWSGCSGMLSFYVRGGLDETTAFLRALKVITLAESLGGYESLADHPELMTHASVPADVRKELGITSNLIRLSVGLESIEDLINDLDKALKAMKNHKSDEK</sequence>
<comment type="pathway">
    <text evidence="2">Amino-acid biosynthesis; L-cysteine biosynthesis; L-cysteine from L-homocysteine and L-serine: step 2/2.</text>
</comment>
<dbReference type="Pfam" id="PF01053">
    <property type="entry name" value="Cys_Met_Meta_PP"/>
    <property type="match status" value="1"/>
</dbReference>
<keyword evidence="5 8" id="KW-0663">Pyridoxal phosphate</keyword>
<keyword evidence="6" id="KW-0198">Cysteine biosynthesis</keyword>
<evidence type="ECO:0000256" key="8">
    <source>
        <dbReference type="PIRSR" id="PIRSR001434-2"/>
    </source>
</evidence>
<dbReference type="EMBL" id="GEBQ01011925">
    <property type="protein sequence ID" value="JAT28052.1"/>
    <property type="molecule type" value="Transcribed_RNA"/>
</dbReference>
<protein>
    <recommendedName>
        <fullName evidence="4">cystathionine gamma-lyase</fullName>
        <ecNumber evidence="4">4.4.1.1</ecNumber>
    </recommendedName>
    <alternativeName>
        <fullName evidence="7">Gamma-cystathionase</fullName>
    </alternativeName>
</protein>
<dbReference type="UniPathway" id="UPA00136">
    <property type="reaction ID" value="UER00202"/>
</dbReference>
<dbReference type="InterPro" id="IPR015422">
    <property type="entry name" value="PyrdxlP-dep_Trfase_small"/>
</dbReference>
<comment type="cofactor">
    <cofactor evidence="1 9">
        <name>pyridoxal 5'-phosphate</name>
        <dbReference type="ChEBI" id="CHEBI:597326"/>
    </cofactor>
</comment>
<dbReference type="GO" id="GO:0005737">
    <property type="term" value="C:cytoplasm"/>
    <property type="evidence" value="ECO:0007669"/>
    <property type="project" value="TreeGrafter"/>
</dbReference>
<dbReference type="GO" id="GO:0004123">
    <property type="term" value="F:cystathionine gamma-lyase activity"/>
    <property type="evidence" value="ECO:0007669"/>
    <property type="project" value="TreeGrafter"/>
</dbReference>
<dbReference type="SUPFAM" id="SSF53383">
    <property type="entry name" value="PLP-dependent transferases"/>
    <property type="match status" value="1"/>
</dbReference>
<proteinExistence type="inferred from homology"/>
<keyword evidence="6" id="KW-0028">Amino-acid biosynthesis</keyword>
<evidence type="ECO:0000256" key="3">
    <source>
        <dbReference type="ARBA" id="ARBA00009077"/>
    </source>
</evidence>
<evidence type="ECO:0000313" key="10">
    <source>
        <dbReference type="EMBL" id="JAT28052.1"/>
    </source>
</evidence>
<name>A0A1B6LWI6_9HEMI</name>
<dbReference type="InterPro" id="IPR015424">
    <property type="entry name" value="PyrdxlP-dep_Trfase"/>
</dbReference>
<evidence type="ECO:0000256" key="5">
    <source>
        <dbReference type="ARBA" id="ARBA00022898"/>
    </source>
</evidence>
<comment type="similarity">
    <text evidence="3 9">Belongs to the trans-sulfuration enzymes family.</text>
</comment>
<dbReference type="Gene3D" id="3.90.1150.10">
    <property type="entry name" value="Aspartate Aminotransferase, domain 1"/>
    <property type="match status" value="1"/>
</dbReference>
<reference evidence="10" key="1">
    <citation type="submission" date="2015-11" db="EMBL/GenBank/DDBJ databases">
        <title>De novo transcriptome assembly of four potential Pierce s Disease insect vectors from Arizona vineyards.</title>
        <authorList>
            <person name="Tassone E.E."/>
        </authorList>
    </citation>
    <scope>NUCLEOTIDE SEQUENCE</scope>
</reference>
<dbReference type="InterPro" id="IPR015421">
    <property type="entry name" value="PyrdxlP-dep_Trfase_major"/>
</dbReference>
<dbReference type="PANTHER" id="PTHR11808">
    <property type="entry name" value="TRANS-SULFURATION ENZYME FAMILY MEMBER"/>
    <property type="match status" value="1"/>
</dbReference>
<dbReference type="GO" id="GO:0019343">
    <property type="term" value="P:cysteine biosynthetic process via cystathionine"/>
    <property type="evidence" value="ECO:0007669"/>
    <property type="project" value="TreeGrafter"/>
</dbReference>
<evidence type="ECO:0000256" key="6">
    <source>
        <dbReference type="ARBA" id="ARBA00023192"/>
    </source>
</evidence>
<dbReference type="InterPro" id="IPR000277">
    <property type="entry name" value="Cys/Met-Metab_PyrdxlP-dep_enz"/>
</dbReference>
<dbReference type="AlphaFoldDB" id="A0A1B6LWI6"/>
<evidence type="ECO:0000256" key="7">
    <source>
        <dbReference type="ARBA" id="ARBA00029853"/>
    </source>
</evidence>
<dbReference type="GO" id="GO:0019346">
    <property type="term" value="P:transsulfuration"/>
    <property type="evidence" value="ECO:0007669"/>
    <property type="project" value="InterPro"/>
</dbReference>
<dbReference type="CDD" id="cd00614">
    <property type="entry name" value="CGS_like"/>
    <property type="match status" value="1"/>
</dbReference>
<feature type="modified residue" description="N6-(pyridoxal phosphate)lysine" evidence="8">
    <location>
        <position position="210"/>
    </location>
</feature>
<gene>
    <name evidence="10" type="ORF">g.203</name>
</gene>
<dbReference type="EC" id="4.4.1.1" evidence="4"/>
<dbReference type="FunFam" id="3.90.1150.10:FF:000008">
    <property type="entry name" value="Cystathionine gamma-synthase"/>
    <property type="match status" value="1"/>
</dbReference>
<dbReference type="GO" id="GO:0030170">
    <property type="term" value="F:pyridoxal phosphate binding"/>
    <property type="evidence" value="ECO:0007669"/>
    <property type="project" value="InterPro"/>
</dbReference>
<organism evidence="10">
    <name type="scientific">Graphocephala atropunctata</name>
    <dbReference type="NCBI Taxonomy" id="36148"/>
    <lineage>
        <taxon>Eukaryota</taxon>
        <taxon>Metazoa</taxon>
        <taxon>Ecdysozoa</taxon>
        <taxon>Arthropoda</taxon>
        <taxon>Hexapoda</taxon>
        <taxon>Insecta</taxon>
        <taxon>Pterygota</taxon>
        <taxon>Neoptera</taxon>
        <taxon>Paraneoptera</taxon>
        <taxon>Hemiptera</taxon>
        <taxon>Auchenorrhyncha</taxon>
        <taxon>Membracoidea</taxon>
        <taxon>Cicadellidae</taxon>
        <taxon>Cicadellinae</taxon>
        <taxon>Cicadellini</taxon>
        <taxon>Graphocephala</taxon>
    </lineage>
</organism>
<evidence type="ECO:0000256" key="4">
    <source>
        <dbReference type="ARBA" id="ARBA00012085"/>
    </source>
</evidence>
<evidence type="ECO:0000256" key="9">
    <source>
        <dbReference type="RuleBase" id="RU362118"/>
    </source>
</evidence>